<evidence type="ECO:0000256" key="1">
    <source>
        <dbReference type="ARBA" id="ARBA00004533"/>
    </source>
</evidence>
<dbReference type="InterPro" id="IPR003399">
    <property type="entry name" value="Mce/MlaD"/>
</dbReference>
<dbReference type="Proteomes" id="UP000219111">
    <property type="component" value="Unassembled WGS sequence"/>
</dbReference>
<evidence type="ECO:0000256" key="2">
    <source>
        <dbReference type="ARBA" id="ARBA00022475"/>
    </source>
</evidence>
<accession>A0A285SDV8</accession>
<organism evidence="9 10">
    <name type="scientific">Rhodobacter maris</name>
    <dbReference type="NCBI Taxonomy" id="446682"/>
    <lineage>
        <taxon>Bacteria</taxon>
        <taxon>Pseudomonadati</taxon>
        <taxon>Pseudomonadota</taxon>
        <taxon>Alphaproteobacteria</taxon>
        <taxon>Rhodobacterales</taxon>
        <taxon>Rhodobacter group</taxon>
        <taxon>Rhodobacter</taxon>
    </lineage>
</organism>
<reference evidence="10" key="1">
    <citation type="submission" date="2017-08" db="EMBL/GenBank/DDBJ databases">
        <authorList>
            <person name="Varghese N."/>
            <person name="Submissions S."/>
        </authorList>
    </citation>
    <scope>NUCLEOTIDE SEQUENCE [LARGE SCALE GENOMIC DNA]</scope>
    <source>
        <strain evidence="10">JA276</strain>
    </source>
</reference>
<evidence type="ECO:0000259" key="8">
    <source>
        <dbReference type="Pfam" id="PF02470"/>
    </source>
</evidence>
<evidence type="ECO:0000256" key="7">
    <source>
        <dbReference type="SAM" id="Phobius"/>
    </source>
</evidence>
<evidence type="ECO:0000313" key="10">
    <source>
        <dbReference type="Proteomes" id="UP000219111"/>
    </source>
</evidence>
<evidence type="ECO:0000256" key="6">
    <source>
        <dbReference type="ARBA" id="ARBA00023136"/>
    </source>
</evidence>
<keyword evidence="6 7" id="KW-0472">Membrane</keyword>
<name>A0A285SDV8_9RHOB</name>
<feature type="domain" description="Mce/MlaD" evidence="8">
    <location>
        <begin position="173"/>
        <end position="230"/>
    </location>
</feature>
<proteinExistence type="predicted"/>
<feature type="transmembrane region" description="Helical" evidence="7">
    <location>
        <begin position="23"/>
        <end position="46"/>
    </location>
</feature>
<feature type="domain" description="Mce/MlaD" evidence="8">
    <location>
        <begin position="309"/>
        <end position="402"/>
    </location>
</feature>
<keyword evidence="3" id="KW-0997">Cell inner membrane</keyword>
<protein>
    <submittedName>
        <fullName evidence="9">Paraquat-inducible protein B</fullName>
    </submittedName>
</protein>
<evidence type="ECO:0000256" key="4">
    <source>
        <dbReference type="ARBA" id="ARBA00022692"/>
    </source>
</evidence>
<evidence type="ECO:0000256" key="5">
    <source>
        <dbReference type="ARBA" id="ARBA00022989"/>
    </source>
</evidence>
<dbReference type="PANTHER" id="PTHR30462:SF0">
    <property type="entry name" value="INTERMEMBRANE TRANSPORT PROTEIN YEBT"/>
    <property type="match status" value="1"/>
</dbReference>
<evidence type="ECO:0000256" key="3">
    <source>
        <dbReference type="ARBA" id="ARBA00022519"/>
    </source>
</evidence>
<dbReference type="GO" id="GO:0005886">
    <property type="term" value="C:plasma membrane"/>
    <property type="evidence" value="ECO:0007669"/>
    <property type="project" value="UniProtKB-SubCell"/>
</dbReference>
<keyword evidence="5 7" id="KW-1133">Transmembrane helix</keyword>
<keyword evidence="2" id="KW-1003">Cell membrane</keyword>
<dbReference type="InterPro" id="IPR051800">
    <property type="entry name" value="PqiA-PqiB_transport"/>
</dbReference>
<keyword evidence="4 7" id="KW-0812">Transmembrane</keyword>
<dbReference type="Pfam" id="PF02470">
    <property type="entry name" value="MlaD"/>
    <property type="match status" value="3"/>
</dbReference>
<sequence length="702" mass="73090">MNDDPDLPLTPARPDQTVSAPGLMSRISVVWVVPLVALVVSLGVAWKTFQDRGVPIQIAFSDAAGLVPGQSVLKYRQVVVGKVEKVGFTNDLTATLVTVRLDKEMAPYIDKDARFWVVQPQIGFSGISGLDTVLSGVFIEGLWDKTFTGPAPAVFTGLNREPLGAPPGSGSWVRLTAPDGGSLIEGAPVLYRGITVGQLRDLRVNETGDGVVIDAFIKAPYDKRLTTSSLFWNTSGFSVSLGPSGVKLNVRSLSSLIQGGVEFDTPVSGGQPVRRGEAFALFDDETTARDSIFADTTETRVALSIYLDGSVRGLKTGDPVNLSGVKVGEITSIGIDTLPAPGGSQSVVQRVDFAVTPERLGLAAGADRADVLAFLSDEVAQKNLRARVASAGLLGGSLVVDLVSVENAPPALLEIDAKPNPVIPSTAPEISDFTASAEGVITRLNALPIEQVMDSAISLLDSTTKLIGQDDTQKAPGALLALIADARGVIAAPDLQAAPAALRGALEETQKFMADLNSAGTVGSVGGAMDRASAAADAVTASVEGVPRLVETLTGLGEKANALPLDEITRNAADLTATLNRLAGSEEMAALPAALSQSLDALSVMLKDLQAGGATGNLNETLGSARKAADAVAEASARLPQLSEKLEATIRDLDGVLASYGARSDFNTETVATLRQLRTTAASFDTLVRMLQRNPQSLILGR</sequence>
<gene>
    <name evidence="9" type="ORF">SAMN05877831_104192</name>
</gene>
<dbReference type="PANTHER" id="PTHR30462">
    <property type="entry name" value="INTERMEMBRANE TRANSPORT PROTEIN PQIB-RELATED"/>
    <property type="match status" value="1"/>
</dbReference>
<dbReference type="OrthoDB" id="9806984at2"/>
<evidence type="ECO:0000313" key="9">
    <source>
        <dbReference type="EMBL" id="SOC05667.1"/>
    </source>
</evidence>
<dbReference type="EMBL" id="OBMT01000004">
    <property type="protein sequence ID" value="SOC05667.1"/>
    <property type="molecule type" value="Genomic_DNA"/>
</dbReference>
<feature type="domain" description="Mce/MlaD" evidence="8">
    <location>
        <begin position="53"/>
        <end position="120"/>
    </location>
</feature>
<keyword evidence="10" id="KW-1185">Reference proteome</keyword>
<dbReference type="AlphaFoldDB" id="A0A285SDV8"/>
<comment type="subcellular location">
    <subcellularLocation>
        <location evidence="1">Cell inner membrane</location>
    </subcellularLocation>
</comment>